<evidence type="ECO:0000313" key="2">
    <source>
        <dbReference type="Proteomes" id="UP000823914"/>
    </source>
</evidence>
<dbReference type="EMBL" id="JAHLFV010000179">
    <property type="protein sequence ID" value="MBU3850413.1"/>
    <property type="molecule type" value="Genomic_DNA"/>
</dbReference>
<feature type="non-terminal residue" evidence="1">
    <location>
        <position position="1"/>
    </location>
</feature>
<comment type="caution">
    <text evidence="1">The sequence shown here is derived from an EMBL/GenBank/DDBJ whole genome shotgun (WGS) entry which is preliminary data.</text>
</comment>
<gene>
    <name evidence="1" type="ORF">IAA16_07600</name>
</gene>
<dbReference type="Proteomes" id="UP000823914">
    <property type="component" value="Unassembled WGS sequence"/>
</dbReference>
<accession>A0A9E2P0U3</accession>
<reference evidence="1" key="1">
    <citation type="journal article" date="2021" name="PeerJ">
        <title>Extensive microbial diversity within the chicken gut microbiome revealed by metagenomics and culture.</title>
        <authorList>
            <person name="Gilroy R."/>
            <person name="Ravi A."/>
            <person name="Getino M."/>
            <person name="Pursley I."/>
            <person name="Horton D.L."/>
            <person name="Alikhan N.F."/>
            <person name="Baker D."/>
            <person name="Gharbi K."/>
            <person name="Hall N."/>
            <person name="Watson M."/>
            <person name="Adriaenssens E.M."/>
            <person name="Foster-Nyarko E."/>
            <person name="Jarju S."/>
            <person name="Secka A."/>
            <person name="Antonio M."/>
            <person name="Oren A."/>
            <person name="Chaudhuri R.R."/>
            <person name="La Ragione R."/>
            <person name="Hildebrand F."/>
            <person name="Pallen M.J."/>
        </authorList>
    </citation>
    <scope>NUCLEOTIDE SEQUENCE</scope>
    <source>
        <strain evidence="1">Gambia15-2214</strain>
    </source>
</reference>
<sequence>YVQSHTDIMCQVQGMTIQKKNTTYKPSKQTLTEYKCLTSKITKKHAQNFILFYTKELNRLSSLTDTFFDENITSIKDLLTISEIIPSLLPLFSWDIKKNNTEKSFLRIIKLAYSYMIRYTDTL</sequence>
<proteinExistence type="predicted"/>
<organism evidence="1 2">
    <name type="scientific">Candidatus Treponema excrementipullorum</name>
    <dbReference type="NCBI Taxonomy" id="2838768"/>
    <lineage>
        <taxon>Bacteria</taxon>
        <taxon>Pseudomonadati</taxon>
        <taxon>Spirochaetota</taxon>
        <taxon>Spirochaetia</taxon>
        <taxon>Spirochaetales</taxon>
        <taxon>Treponemataceae</taxon>
        <taxon>Treponema</taxon>
    </lineage>
</organism>
<evidence type="ECO:0000313" key="1">
    <source>
        <dbReference type="EMBL" id="MBU3850413.1"/>
    </source>
</evidence>
<dbReference type="AlphaFoldDB" id="A0A9E2P0U3"/>
<name>A0A9E2P0U3_9SPIR</name>
<reference evidence="1" key="2">
    <citation type="submission" date="2021-04" db="EMBL/GenBank/DDBJ databases">
        <authorList>
            <person name="Gilroy R."/>
        </authorList>
    </citation>
    <scope>NUCLEOTIDE SEQUENCE</scope>
    <source>
        <strain evidence="1">Gambia15-2214</strain>
    </source>
</reference>
<protein>
    <submittedName>
        <fullName evidence="1">Uncharacterized protein</fullName>
    </submittedName>
</protein>